<feature type="transmembrane region" description="Helical" evidence="1">
    <location>
        <begin position="82"/>
        <end position="105"/>
    </location>
</feature>
<reference evidence="2" key="1">
    <citation type="journal article" date="2014" name="Front. Microbiol.">
        <title>High frequency of phylogenetically diverse reductive dehalogenase-homologous genes in deep subseafloor sedimentary metagenomes.</title>
        <authorList>
            <person name="Kawai M."/>
            <person name="Futagami T."/>
            <person name="Toyoda A."/>
            <person name="Takaki Y."/>
            <person name="Nishi S."/>
            <person name="Hori S."/>
            <person name="Arai W."/>
            <person name="Tsubouchi T."/>
            <person name="Morono Y."/>
            <person name="Uchiyama I."/>
            <person name="Ito T."/>
            <person name="Fujiyama A."/>
            <person name="Inagaki F."/>
            <person name="Takami H."/>
        </authorList>
    </citation>
    <scope>NUCLEOTIDE SEQUENCE</scope>
    <source>
        <strain evidence="2">Expedition CK06-06</strain>
    </source>
</reference>
<proteinExistence type="predicted"/>
<evidence type="ECO:0000313" key="2">
    <source>
        <dbReference type="EMBL" id="GAI33135.1"/>
    </source>
</evidence>
<protein>
    <submittedName>
        <fullName evidence="2">Uncharacterized protein</fullName>
    </submittedName>
</protein>
<keyword evidence="1" id="KW-1133">Transmembrane helix</keyword>
<dbReference type="AlphaFoldDB" id="X1P263"/>
<comment type="caution">
    <text evidence="2">The sequence shown here is derived from an EMBL/GenBank/DDBJ whole genome shotgun (WGS) entry which is preliminary data.</text>
</comment>
<keyword evidence="1" id="KW-0812">Transmembrane</keyword>
<organism evidence="2">
    <name type="scientific">marine sediment metagenome</name>
    <dbReference type="NCBI Taxonomy" id="412755"/>
    <lineage>
        <taxon>unclassified sequences</taxon>
        <taxon>metagenomes</taxon>
        <taxon>ecological metagenomes</taxon>
    </lineage>
</organism>
<keyword evidence="1" id="KW-0472">Membrane</keyword>
<feature type="transmembrane region" description="Helical" evidence="1">
    <location>
        <begin position="125"/>
        <end position="146"/>
    </location>
</feature>
<evidence type="ECO:0000256" key="1">
    <source>
        <dbReference type="SAM" id="Phobius"/>
    </source>
</evidence>
<name>X1P263_9ZZZZ</name>
<sequence length="151" mass="16174">MAWELVAEGTPDTFQSTGAIDDLPHGTRIKLEVDTLWGLAYLANIWGAEWVIQQFIAADITITDSYSVGPDRVIVEGYVSSPVAVTTIILVVLAVLGIAGIAYIVHELRLWAQTGVVPSNLVTVIKWGAIGAIGVLGIKLVTQLLAKPRRA</sequence>
<gene>
    <name evidence="2" type="ORF">S06H3_47207</name>
</gene>
<dbReference type="EMBL" id="BARV01029635">
    <property type="protein sequence ID" value="GAI33135.1"/>
    <property type="molecule type" value="Genomic_DNA"/>
</dbReference>
<accession>X1P263</accession>